<dbReference type="InterPro" id="IPR036875">
    <property type="entry name" value="Znf_CCHC_sf"/>
</dbReference>
<keyword evidence="5" id="KW-1185">Reference proteome</keyword>
<feature type="compositionally biased region" description="Low complexity" evidence="2">
    <location>
        <begin position="130"/>
        <end position="139"/>
    </location>
</feature>
<dbReference type="PROSITE" id="PS50158">
    <property type="entry name" value="ZF_CCHC"/>
    <property type="match status" value="1"/>
</dbReference>
<keyword evidence="1" id="KW-0863">Zinc-finger</keyword>
<keyword evidence="1" id="KW-0479">Metal-binding</keyword>
<protein>
    <recommendedName>
        <fullName evidence="3">CCHC-type domain-containing protein</fullName>
    </recommendedName>
</protein>
<feature type="domain" description="CCHC-type" evidence="3">
    <location>
        <begin position="164"/>
        <end position="180"/>
    </location>
</feature>
<dbReference type="Pfam" id="PF14223">
    <property type="entry name" value="Retrotran_gag_2"/>
    <property type="match status" value="1"/>
</dbReference>
<feature type="region of interest" description="Disordered" evidence="2">
    <location>
        <begin position="127"/>
        <end position="208"/>
    </location>
</feature>
<dbReference type="Proteomes" id="UP001642540">
    <property type="component" value="Unassembled WGS sequence"/>
</dbReference>
<feature type="compositionally biased region" description="Basic residues" evidence="2">
    <location>
        <begin position="170"/>
        <end position="180"/>
    </location>
</feature>
<dbReference type="Pfam" id="PF00098">
    <property type="entry name" value="zf-CCHC"/>
    <property type="match status" value="1"/>
</dbReference>
<dbReference type="EMBL" id="CAXLJM020000045">
    <property type="protein sequence ID" value="CAL8110377.1"/>
    <property type="molecule type" value="Genomic_DNA"/>
</dbReference>
<dbReference type="InterPro" id="IPR001878">
    <property type="entry name" value="Znf_CCHC"/>
</dbReference>
<evidence type="ECO:0000256" key="2">
    <source>
        <dbReference type="SAM" id="MobiDB-lite"/>
    </source>
</evidence>
<feature type="compositionally biased region" description="Basic and acidic residues" evidence="2">
    <location>
        <begin position="181"/>
        <end position="198"/>
    </location>
</feature>
<evidence type="ECO:0000256" key="1">
    <source>
        <dbReference type="PROSITE-ProRule" id="PRU00047"/>
    </source>
</evidence>
<sequence>MLMAMSYDQVELISGCKNSHEILVKLETMYVSTSGENKQALWQEFYSIMASEEKNPVQVMCEIQNLAAQLRSLGVSVDDKAVVARVVSSLMDDKYRQFREAWKSVEISQQSTALLLSRLKTWELDEKSSKSSSSSSSNIEKSKAFAAGGNPQQAKFKKDKTSIKCYNCGKKGHYKNKCRSPKQEKNGQAKNHDQKTEDTEFQQGYNVT</sequence>
<gene>
    <name evidence="4" type="ORF">ODALV1_LOCUS14200</name>
</gene>
<comment type="caution">
    <text evidence="4">The sequence shown here is derived from an EMBL/GenBank/DDBJ whole genome shotgun (WGS) entry which is preliminary data.</text>
</comment>
<dbReference type="Gene3D" id="4.10.60.10">
    <property type="entry name" value="Zinc finger, CCHC-type"/>
    <property type="match status" value="1"/>
</dbReference>
<name>A0ABP1QR18_9HEXA</name>
<dbReference type="SUPFAM" id="SSF57756">
    <property type="entry name" value="Retrovirus zinc finger-like domains"/>
    <property type="match status" value="1"/>
</dbReference>
<dbReference type="SMART" id="SM00343">
    <property type="entry name" value="ZnF_C2HC"/>
    <property type="match status" value="1"/>
</dbReference>
<evidence type="ECO:0000259" key="3">
    <source>
        <dbReference type="PROSITE" id="PS50158"/>
    </source>
</evidence>
<keyword evidence="1" id="KW-0862">Zinc</keyword>
<organism evidence="4 5">
    <name type="scientific">Orchesella dallaii</name>
    <dbReference type="NCBI Taxonomy" id="48710"/>
    <lineage>
        <taxon>Eukaryota</taxon>
        <taxon>Metazoa</taxon>
        <taxon>Ecdysozoa</taxon>
        <taxon>Arthropoda</taxon>
        <taxon>Hexapoda</taxon>
        <taxon>Collembola</taxon>
        <taxon>Entomobryomorpha</taxon>
        <taxon>Entomobryoidea</taxon>
        <taxon>Orchesellidae</taxon>
        <taxon>Orchesellinae</taxon>
        <taxon>Orchesella</taxon>
    </lineage>
</organism>
<proteinExistence type="predicted"/>
<reference evidence="4 5" key="1">
    <citation type="submission" date="2024-08" db="EMBL/GenBank/DDBJ databases">
        <authorList>
            <person name="Cucini C."/>
            <person name="Frati F."/>
        </authorList>
    </citation>
    <scope>NUCLEOTIDE SEQUENCE [LARGE SCALE GENOMIC DNA]</scope>
</reference>
<evidence type="ECO:0000313" key="4">
    <source>
        <dbReference type="EMBL" id="CAL8110377.1"/>
    </source>
</evidence>
<evidence type="ECO:0000313" key="5">
    <source>
        <dbReference type="Proteomes" id="UP001642540"/>
    </source>
</evidence>
<accession>A0ABP1QR18</accession>